<evidence type="ECO:0000256" key="5">
    <source>
        <dbReference type="ARBA" id="ARBA00023159"/>
    </source>
</evidence>
<feature type="domain" description="FHA" evidence="9">
    <location>
        <begin position="45"/>
        <end position="94"/>
    </location>
</feature>
<evidence type="ECO:0000256" key="2">
    <source>
        <dbReference type="ARBA" id="ARBA00022840"/>
    </source>
</evidence>
<dbReference type="Gene3D" id="3.40.50.300">
    <property type="entry name" value="P-loop containing nucleotide triphosphate hydrolases"/>
    <property type="match status" value="1"/>
</dbReference>
<keyword evidence="5" id="KW-0010">Activator</keyword>
<keyword evidence="4" id="KW-0238">DNA-binding</keyword>
<dbReference type="InterPro" id="IPR008984">
    <property type="entry name" value="SMAD_FHA_dom_sf"/>
</dbReference>
<keyword evidence="7" id="KW-0175">Coiled coil</keyword>
<dbReference type="PROSITE" id="PS50045">
    <property type="entry name" value="SIGMA54_INTERACT_4"/>
    <property type="match status" value="1"/>
</dbReference>
<proteinExistence type="predicted"/>
<evidence type="ECO:0000256" key="1">
    <source>
        <dbReference type="ARBA" id="ARBA00022741"/>
    </source>
</evidence>
<dbReference type="InterPro" id="IPR025944">
    <property type="entry name" value="Sigma_54_int_dom_CS"/>
</dbReference>
<dbReference type="GO" id="GO:0005524">
    <property type="term" value="F:ATP binding"/>
    <property type="evidence" value="ECO:0007669"/>
    <property type="project" value="UniProtKB-KW"/>
</dbReference>
<dbReference type="Pfam" id="PF00158">
    <property type="entry name" value="Sigma54_activat"/>
    <property type="match status" value="1"/>
</dbReference>
<dbReference type="SUPFAM" id="SSF49879">
    <property type="entry name" value="SMAD/FHA domain"/>
    <property type="match status" value="1"/>
</dbReference>
<dbReference type="SUPFAM" id="SSF46689">
    <property type="entry name" value="Homeodomain-like"/>
    <property type="match status" value="1"/>
</dbReference>
<dbReference type="InterPro" id="IPR027417">
    <property type="entry name" value="P-loop_NTPase"/>
</dbReference>
<dbReference type="Pfam" id="PF00498">
    <property type="entry name" value="FHA"/>
    <property type="match status" value="1"/>
</dbReference>
<dbReference type="InterPro" id="IPR029016">
    <property type="entry name" value="GAF-like_dom_sf"/>
</dbReference>
<keyword evidence="3" id="KW-0805">Transcription regulation</keyword>
<dbReference type="PROSITE" id="PS00688">
    <property type="entry name" value="SIGMA54_INTERACT_3"/>
    <property type="match status" value="1"/>
</dbReference>
<dbReference type="InterPro" id="IPR002078">
    <property type="entry name" value="Sigma_54_int"/>
</dbReference>
<dbReference type="InterPro" id="IPR009057">
    <property type="entry name" value="Homeodomain-like_sf"/>
</dbReference>
<dbReference type="FunFam" id="1.10.8.60:FF:000014">
    <property type="entry name" value="DNA-binding transcriptional regulator NtrC"/>
    <property type="match status" value="1"/>
</dbReference>
<dbReference type="InterPro" id="IPR058031">
    <property type="entry name" value="AAA_lid_NorR"/>
</dbReference>
<evidence type="ECO:0000259" key="10">
    <source>
        <dbReference type="PROSITE" id="PS50045"/>
    </source>
</evidence>
<dbReference type="Gene3D" id="2.60.200.20">
    <property type="match status" value="1"/>
</dbReference>
<feature type="domain" description="Sigma-54 factor interaction" evidence="10">
    <location>
        <begin position="370"/>
        <end position="599"/>
    </location>
</feature>
<dbReference type="PANTHER" id="PTHR32071">
    <property type="entry name" value="TRANSCRIPTIONAL REGULATORY PROTEIN"/>
    <property type="match status" value="1"/>
</dbReference>
<dbReference type="InterPro" id="IPR002197">
    <property type="entry name" value="HTH_Fis"/>
</dbReference>
<name>A0A3B1E159_9ZZZZ</name>
<dbReference type="GO" id="GO:0043565">
    <property type="term" value="F:sequence-specific DNA binding"/>
    <property type="evidence" value="ECO:0007669"/>
    <property type="project" value="InterPro"/>
</dbReference>
<dbReference type="EMBL" id="UOGL01000609">
    <property type="protein sequence ID" value="VAX42010.1"/>
    <property type="molecule type" value="Genomic_DNA"/>
</dbReference>
<dbReference type="SUPFAM" id="SSF55781">
    <property type="entry name" value="GAF domain-like"/>
    <property type="match status" value="1"/>
</dbReference>
<dbReference type="CDD" id="cd00009">
    <property type="entry name" value="AAA"/>
    <property type="match status" value="1"/>
</dbReference>
<dbReference type="Pfam" id="PF02954">
    <property type="entry name" value="HTH_8"/>
    <property type="match status" value="1"/>
</dbReference>
<evidence type="ECO:0000256" key="3">
    <source>
        <dbReference type="ARBA" id="ARBA00023015"/>
    </source>
</evidence>
<evidence type="ECO:0000256" key="8">
    <source>
        <dbReference type="SAM" id="MobiDB-lite"/>
    </source>
</evidence>
<dbReference type="Gene3D" id="1.10.8.60">
    <property type="match status" value="1"/>
</dbReference>
<dbReference type="AlphaFoldDB" id="A0A3B1E159"/>
<dbReference type="SUPFAM" id="SSF52540">
    <property type="entry name" value="P-loop containing nucleoside triphosphate hydrolases"/>
    <property type="match status" value="1"/>
</dbReference>
<evidence type="ECO:0000256" key="4">
    <source>
        <dbReference type="ARBA" id="ARBA00023125"/>
    </source>
</evidence>
<keyword evidence="1" id="KW-0547">Nucleotide-binding</keyword>
<dbReference type="Gene3D" id="1.10.10.60">
    <property type="entry name" value="Homeodomain-like"/>
    <property type="match status" value="1"/>
</dbReference>
<accession>A0A3B1E159</accession>
<dbReference type="Pfam" id="PF01590">
    <property type="entry name" value="GAF"/>
    <property type="match status" value="1"/>
</dbReference>
<gene>
    <name evidence="11" type="ORF">MNBD_PLANCTO02-709</name>
</gene>
<dbReference type="Gene3D" id="3.30.450.40">
    <property type="match status" value="1"/>
</dbReference>
<evidence type="ECO:0000259" key="9">
    <source>
        <dbReference type="PROSITE" id="PS50006"/>
    </source>
</evidence>
<dbReference type="PRINTS" id="PR01590">
    <property type="entry name" value="HTHFIS"/>
</dbReference>
<protein>
    <submittedName>
        <fullName evidence="11">Two-component system response regulator (Ntr family)</fullName>
    </submittedName>
</protein>
<keyword evidence="2" id="KW-0067">ATP-binding</keyword>
<dbReference type="InterPro" id="IPR025943">
    <property type="entry name" value="Sigma_54_int_dom_ATP-bd_2"/>
</dbReference>
<evidence type="ECO:0000313" key="11">
    <source>
        <dbReference type="EMBL" id="VAX42010.1"/>
    </source>
</evidence>
<reference evidence="11" key="1">
    <citation type="submission" date="2018-06" db="EMBL/GenBank/DDBJ databases">
        <authorList>
            <person name="Zhirakovskaya E."/>
        </authorList>
    </citation>
    <scope>NUCLEOTIDE SEQUENCE</scope>
</reference>
<feature type="region of interest" description="Disordered" evidence="8">
    <location>
        <begin position="144"/>
        <end position="178"/>
    </location>
</feature>
<organism evidence="11">
    <name type="scientific">hydrothermal vent metagenome</name>
    <dbReference type="NCBI Taxonomy" id="652676"/>
    <lineage>
        <taxon>unclassified sequences</taxon>
        <taxon>metagenomes</taxon>
        <taxon>ecological metagenomes</taxon>
    </lineage>
</organism>
<dbReference type="SMART" id="SM00240">
    <property type="entry name" value="FHA"/>
    <property type="match status" value="1"/>
</dbReference>
<dbReference type="InterPro" id="IPR003593">
    <property type="entry name" value="AAA+_ATPase"/>
</dbReference>
<keyword evidence="6" id="KW-0804">Transcription</keyword>
<sequence>MTKKSPITSSPSFPSSSSRKDVAYLVVREGSTWRDVFRLTPGQVTTIGRAPTNRVVLRDDICSRNHCEIFQSGSSWTLRDLGSRNGTHINGILAAGDTEIKEGDLIQIGPCDLGFTFDISKPFPRFNDHEDDLESDTESLHDLVFDHPASGSEPEIIQRRRKSRYQDSAHATQPRDRTSRELASLYRLAIEMGGAGRVKQLADIVIDGLFAGTSADICAVLLLPAPVTDDAQSKDLRVIAYKSQGDHPYQKVSNYLSDIVLEDWEAVLARDVSDDSTLASRDSLGKIHAHSVICAPVRAGTQIYGLIHLYSTNPDNSLDPDDLEYILAAADQMAVVLGSLQQKENLAAGLARAENEAVTLRKQLETESEIIGDSQQTKRLREEIIKLAPTDATTLTRGESGVGKELVSRAIHFNSNRSQGPFVCMNCAALSESLLESELFGHEKGAFTGAIARKIGKFEQADKGTIFLDEVGEMSLSVQAKFLRVLEGHPFERVGGNTPIKVDVRTVAATNRDLEKAVEEGAFRKDLFFRLNVVTINIPSLKERASDIPILVNYFLERIAQKRREIAKSLSPEALDTLIQYNWPGNIRELQNVIERAVILSTGDRISTQDIQLTTLGQSSQQKLHSHPKPPGYREVSLDIIEQEHILSTLERTNWNKSRAASILGIERSTLDRKLKKYRVSRPPRT</sequence>
<dbReference type="GO" id="GO:0006355">
    <property type="term" value="P:regulation of DNA-templated transcription"/>
    <property type="evidence" value="ECO:0007669"/>
    <property type="project" value="InterPro"/>
</dbReference>
<feature type="coiled-coil region" evidence="7">
    <location>
        <begin position="343"/>
        <end position="370"/>
    </location>
</feature>
<dbReference type="Pfam" id="PF25601">
    <property type="entry name" value="AAA_lid_14"/>
    <property type="match status" value="1"/>
</dbReference>
<dbReference type="SMART" id="SM00382">
    <property type="entry name" value="AAA"/>
    <property type="match status" value="1"/>
</dbReference>
<evidence type="ECO:0000256" key="7">
    <source>
        <dbReference type="SAM" id="Coils"/>
    </source>
</evidence>
<dbReference type="FunFam" id="3.40.50.300:FF:000006">
    <property type="entry name" value="DNA-binding transcriptional regulator NtrC"/>
    <property type="match status" value="1"/>
</dbReference>
<dbReference type="PANTHER" id="PTHR32071:SF57">
    <property type="entry name" value="C4-DICARBOXYLATE TRANSPORT TRANSCRIPTIONAL REGULATORY PROTEIN DCTD"/>
    <property type="match status" value="1"/>
</dbReference>
<dbReference type="PROSITE" id="PS50006">
    <property type="entry name" value="FHA_DOMAIN"/>
    <property type="match status" value="1"/>
</dbReference>
<dbReference type="CDD" id="cd00060">
    <property type="entry name" value="FHA"/>
    <property type="match status" value="1"/>
</dbReference>
<evidence type="ECO:0000256" key="6">
    <source>
        <dbReference type="ARBA" id="ARBA00023163"/>
    </source>
</evidence>
<dbReference type="InterPro" id="IPR000253">
    <property type="entry name" value="FHA_dom"/>
</dbReference>
<dbReference type="PROSITE" id="PS00676">
    <property type="entry name" value="SIGMA54_INTERACT_2"/>
    <property type="match status" value="1"/>
</dbReference>
<dbReference type="SMART" id="SM00065">
    <property type="entry name" value="GAF"/>
    <property type="match status" value="1"/>
</dbReference>
<dbReference type="InterPro" id="IPR003018">
    <property type="entry name" value="GAF"/>
</dbReference>